<evidence type="ECO:0000256" key="1">
    <source>
        <dbReference type="SAM" id="Coils"/>
    </source>
</evidence>
<protein>
    <recommendedName>
        <fullName evidence="5">C4-type zinc ribbon domain-containing protein</fullName>
    </recommendedName>
</protein>
<evidence type="ECO:0000259" key="2">
    <source>
        <dbReference type="Pfam" id="PF02591"/>
    </source>
</evidence>
<sequence>MKADPFVQLRLLELQRLDSMLDRLAHRRRTLPELAEIARLDALVDALRDGIVRAETEVSDLAREQARFDKEIEQVRTRKSRDESRLASGAITAAKQLQDLEHEVASLARRQSDLEDAELEVMERAETAQATLQELTGQRETHLSARAAAEQAAAAATVEIDAEVETTAAARSALAATMPADLLALYEKIRAAQGGVGVGEIARGRCGGCRLDLMNNEKAEYRAAPPDEVLRHDECGRILVRTAESGL</sequence>
<feature type="domain" description="CT398-like coiled coil hairpin" evidence="3">
    <location>
        <begin position="14"/>
        <end position="194"/>
    </location>
</feature>
<accession>A0A6J4L200</accession>
<dbReference type="Gene3D" id="1.10.287.1490">
    <property type="match status" value="1"/>
</dbReference>
<dbReference type="InterPro" id="IPR052376">
    <property type="entry name" value="Oxidative_Scav/Glycosyltrans"/>
</dbReference>
<gene>
    <name evidence="4" type="ORF">AVDCRST_MAG07-1187</name>
</gene>
<dbReference type="Pfam" id="PF02591">
    <property type="entry name" value="Zn_ribbon_9"/>
    <property type="match status" value="1"/>
</dbReference>
<dbReference type="InterPro" id="IPR056003">
    <property type="entry name" value="CT398_CC_hairpin"/>
</dbReference>
<organism evidence="4">
    <name type="scientific">uncultured Frankineae bacterium</name>
    <dbReference type="NCBI Taxonomy" id="437475"/>
    <lineage>
        <taxon>Bacteria</taxon>
        <taxon>Bacillati</taxon>
        <taxon>Actinomycetota</taxon>
        <taxon>Actinomycetes</taxon>
        <taxon>Frankiales</taxon>
        <taxon>environmental samples</taxon>
    </lineage>
</organism>
<name>A0A6J4L200_9ACTN</name>
<reference evidence="4" key="1">
    <citation type="submission" date="2020-02" db="EMBL/GenBank/DDBJ databases">
        <authorList>
            <person name="Meier V. D."/>
        </authorList>
    </citation>
    <scope>NUCLEOTIDE SEQUENCE</scope>
    <source>
        <strain evidence="4">AVDCRST_MAG07</strain>
    </source>
</reference>
<dbReference type="EMBL" id="CADCUB010000058">
    <property type="protein sequence ID" value="CAA9320583.1"/>
    <property type="molecule type" value="Genomic_DNA"/>
</dbReference>
<keyword evidence="1" id="KW-0175">Coiled coil</keyword>
<feature type="domain" description="C4-type zinc ribbon" evidence="2">
    <location>
        <begin position="205"/>
        <end position="239"/>
    </location>
</feature>
<proteinExistence type="predicted"/>
<dbReference type="Pfam" id="PF24481">
    <property type="entry name" value="CT398_CC"/>
    <property type="match status" value="1"/>
</dbReference>
<dbReference type="PANTHER" id="PTHR39082:SF1">
    <property type="entry name" value="SCAVENGER RECEPTOR CLASS A MEMBER 3"/>
    <property type="match status" value="1"/>
</dbReference>
<evidence type="ECO:0008006" key="5">
    <source>
        <dbReference type="Google" id="ProtNLM"/>
    </source>
</evidence>
<evidence type="ECO:0000259" key="3">
    <source>
        <dbReference type="Pfam" id="PF24481"/>
    </source>
</evidence>
<dbReference type="PANTHER" id="PTHR39082">
    <property type="entry name" value="PHOSPHOLIPASE C-BETA-2-RELATED"/>
    <property type="match status" value="1"/>
</dbReference>
<dbReference type="InterPro" id="IPR003743">
    <property type="entry name" value="Zf-RING_7"/>
</dbReference>
<evidence type="ECO:0000313" key="4">
    <source>
        <dbReference type="EMBL" id="CAA9320583.1"/>
    </source>
</evidence>
<dbReference type="AlphaFoldDB" id="A0A6J4L200"/>
<feature type="coiled-coil region" evidence="1">
    <location>
        <begin position="44"/>
        <end position="117"/>
    </location>
</feature>